<accession>A0A918PDP6</accession>
<keyword evidence="5 7" id="KW-0975">Bacterial flagellum</keyword>
<dbReference type="PRINTS" id="PR01008">
    <property type="entry name" value="FLGLRINGFLGH"/>
</dbReference>
<reference evidence="10" key="2">
    <citation type="submission" date="2020-09" db="EMBL/GenBank/DDBJ databases">
        <authorList>
            <person name="Sun Q."/>
            <person name="Kim S."/>
        </authorList>
    </citation>
    <scope>NUCLEOTIDE SEQUENCE</scope>
    <source>
        <strain evidence="10">KCTC 32255</strain>
    </source>
</reference>
<keyword evidence="10" id="KW-0969">Cilium</keyword>
<dbReference type="PROSITE" id="PS51257">
    <property type="entry name" value="PROKAR_LIPOPROTEIN"/>
    <property type="match status" value="1"/>
</dbReference>
<keyword evidence="6 7" id="KW-0998">Cell outer membrane</keyword>
<feature type="signal peptide" evidence="9">
    <location>
        <begin position="1"/>
        <end position="20"/>
    </location>
</feature>
<evidence type="ECO:0000256" key="1">
    <source>
        <dbReference type="ARBA" id="ARBA00002591"/>
    </source>
</evidence>
<dbReference type="AlphaFoldDB" id="A0A918PDP6"/>
<dbReference type="PANTHER" id="PTHR34933">
    <property type="entry name" value="FLAGELLAR L-RING PROTEIN"/>
    <property type="match status" value="1"/>
</dbReference>
<evidence type="ECO:0000256" key="4">
    <source>
        <dbReference type="ARBA" id="ARBA00023136"/>
    </source>
</evidence>
<evidence type="ECO:0000256" key="9">
    <source>
        <dbReference type="SAM" id="SignalP"/>
    </source>
</evidence>
<evidence type="ECO:0000256" key="2">
    <source>
        <dbReference type="ARBA" id="ARBA00006929"/>
    </source>
</evidence>
<evidence type="ECO:0000256" key="3">
    <source>
        <dbReference type="ARBA" id="ARBA00022729"/>
    </source>
</evidence>
<dbReference type="GO" id="GO:0071973">
    <property type="term" value="P:bacterial-type flagellum-dependent cell motility"/>
    <property type="evidence" value="ECO:0007669"/>
    <property type="project" value="InterPro"/>
</dbReference>
<comment type="similarity">
    <text evidence="2 7">Belongs to the FlgH family.</text>
</comment>
<organism evidence="10 11">
    <name type="scientific">Novosphingobium colocasiae</name>
    <dbReference type="NCBI Taxonomy" id="1256513"/>
    <lineage>
        <taxon>Bacteria</taxon>
        <taxon>Pseudomonadati</taxon>
        <taxon>Pseudomonadota</taxon>
        <taxon>Alphaproteobacteria</taxon>
        <taxon>Sphingomonadales</taxon>
        <taxon>Sphingomonadaceae</taxon>
        <taxon>Novosphingobium</taxon>
    </lineage>
</organism>
<keyword evidence="11" id="KW-1185">Reference proteome</keyword>
<keyword evidence="10" id="KW-0282">Flagellum</keyword>
<dbReference type="GO" id="GO:0009279">
    <property type="term" value="C:cell outer membrane"/>
    <property type="evidence" value="ECO:0007669"/>
    <property type="project" value="UniProtKB-SubCell"/>
</dbReference>
<dbReference type="NCBIfam" id="NF001305">
    <property type="entry name" value="PRK00249.1-5"/>
    <property type="match status" value="1"/>
</dbReference>
<evidence type="ECO:0000256" key="5">
    <source>
        <dbReference type="ARBA" id="ARBA00023143"/>
    </source>
</evidence>
<dbReference type="GO" id="GO:0003774">
    <property type="term" value="F:cytoskeletal motor activity"/>
    <property type="evidence" value="ECO:0007669"/>
    <property type="project" value="InterPro"/>
</dbReference>
<feature type="region of interest" description="Disordered" evidence="8">
    <location>
        <begin position="31"/>
        <end position="67"/>
    </location>
</feature>
<dbReference type="InterPro" id="IPR000527">
    <property type="entry name" value="Flag_Lring"/>
</dbReference>
<keyword evidence="10" id="KW-0966">Cell projection</keyword>
<gene>
    <name evidence="10" type="primary">flgH1</name>
    <name evidence="7" type="synonym">flgH</name>
    <name evidence="10" type="ORF">GCM10011614_14000</name>
</gene>
<evidence type="ECO:0000256" key="7">
    <source>
        <dbReference type="HAMAP-Rule" id="MF_00415"/>
    </source>
</evidence>
<keyword evidence="7" id="KW-0449">Lipoprotein</keyword>
<comment type="subunit">
    <text evidence="7">The basal body constitutes a major portion of the flagellar organelle and consists of four rings (L,P,S, and M) mounted on a central rod.</text>
</comment>
<dbReference type="RefSeq" id="WP_189620415.1">
    <property type="nucleotide sequence ID" value="NZ_BMZA01000003.1"/>
</dbReference>
<sequence>MTKPLSAATGALLSASLLLAGCGAVGRLQNVGKAPKMSDPGAPIAPRLEPSLGNHATNEATPSEGPAAVAEQDHGASLFRTGGGAFFRDQRASRVGDIVTIRINIADNARVDNATTRTRNGSEGGGIAALLGLENVIPKILPGKNDPGNLVSTQSKSSAVGAGNTTRSEQINMTMAATVTTVLPNGNLAIRGKQEVRVNFELRELVVSGVIRPEDIARDNSIRHSQIAEARISYGGRGQLTDAQQARWGQQIYDALFPF</sequence>
<evidence type="ECO:0000256" key="8">
    <source>
        <dbReference type="SAM" id="MobiDB-lite"/>
    </source>
</evidence>
<dbReference type="PANTHER" id="PTHR34933:SF1">
    <property type="entry name" value="FLAGELLAR L-RING PROTEIN"/>
    <property type="match status" value="1"/>
</dbReference>
<dbReference type="GO" id="GO:0009427">
    <property type="term" value="C:bacterial-type flagellum basal body, distal rod, L ring"/>
    <property type="evidence" value="ECO:0007669"/>
    <property type="project" value="InterPro"/>
</dbReference>
<dbReference type="Pfam" id="PF02107">
    <property type="entry name" value="FlgH"/>
    <property type="match status" value="1"/>
</dbReference>
<comment type="caution">
    <text evidence="10">The sequence shown here is derived from an EMBL/GenBank/DDBJ whole genome shotgun (WGS) entry which is preliminary data.</text>
</comment>
<evidence type="ECO:0000313" key="11">
    <source>
        <dbReference type="Proteomes" id="UP000648075"/>
    </source>
</evidence>
<evidence type="ECO:0000313" key="10">
    <source>
        <dbReference type="EMBL" id="GGZ00179.1"/>
    </source>
</evidence>
<evidence type="ECO:0000256" key="6">
    <source>
        <dbReference type="ARBA" id="ARBA00023237"/>
    </source>
</evidence>
<protein>
    <recommendedName>
        <fullName evidence="7">Flagellar L-ring protein</fullName>
    </recommendedName>
    <alternativeName>
        <fullName evidence="7">Basal body L-ring protein</fullName>
    </alternativeName>
</protein>
<comment type="subcellular location">
    <subcellularLocation>
        <location evidence="7">Cell outer membrane</location>
        <topology evidence="7">Lipid-anchor</topology>
    </subcellularLocation>
    <subcellularLocation>
        <location evidence="7">Bacterial flagellum basal body</location>
    </subcellularLocation>
</comment>
<dbReference type="Proteomes" id="UP000648075">
    <property type="component" value="Unassembled WGS sequence"/>
</dbReference>
<comment type="function">
    <text evidence="1 7">Assembles around the rod to form the L-ring and probably protects the motor/basal body from shearing forces during rotation.</text>
</comment>
<name>A0A918PDP6_9SPHN</name>
<keyword evidence="3 7" id="KW-0732">Signal</keyword>
<dbReference type="EMBL" id="BMZA01000003">
    <property type="protein sequence ID" value="GGZ00179.1"/>
    <property type="molecule type" value="Genomic_DNA"/>
</dbReference>
<feature type="chain" id="PRO_5037687513" description="Flagellar L-ring protein" evidence="9">
    <location>
        <begin position="21"/>
        <end position="259"/>
    </location>
</feature>
<proteinExistence type="inferred from homology"/>
<reference evidence="10" key="1">
    <citation type="journal article" date="2014" name="Int. J. Syst. Evol. Microbiol.">
        <title>Complete genome sequence of Corynebacterium casei LMG S-19264T (=DSM 44701T), isolated from a smear-ripened cheese.</title>
        <authorList>
            <consortium name="US DOE Joint Genome Institute (JGI-PGF)"/>
            <person name="Walter F."/>
            <person name="Albersmeier A."/>
            <person name="Kalinowski J."/>
            <person name="Ruckert C."/>
        </authorList>
    </citation>
    <scope>NUCLEOTIDE SEQUENCE</scope>
    <source>
        <strain evidence="10">KCTC 32255</strain>
    </source>
</reference>
<dbReference type="HAMAP" id="MF_00415">
    <property type="entry name" value="FlgH"/>
    <property type="match status" value="1"/>
</dbReference>
<keyword evidence="4 7" id="KW-0472">Membrane</keyword>